<dbReference type="EMBL" id="CP089984">
    <property type="protein sequence ID" value="WXB12089.1"/>
    <property type="molecule type" value="Genomic_DNA"/>
</dbReference>
<evidence type="ECO:0000256" key="3">
    <source>
        <dbReference type="ARBA" id="ARBA00023163"/>
    </source>
</evidence>
<dbReference type="PANTHER" id="PTHR30055:SF220">
    <property type="entry name" value="TETR-FAMILY REGULATORY PROTEIN"/>
    <property type="match status" value="1"/>
</dbReference>
<dbReference type="PANTHER" id="PTHR30055">
    <property type="entry name" value="HTH-TYPE TRANSCRIPTIONAL REGULATOR RUTR"/>
    <property type="match status" value="1"/>
</dbReference>
<keyword evidence="7" id="KW-1185">Reference proteome</keyword>
<dbReference type="Proteomes" id="UP001370348">
    <property type="component" value="Chromosome"/>
</dbReference>
<evidence type="ECO:0000313" key="6">
    <source>
        <dbReference type="EMBL" id="WXB12089.1"/>
    </source>
</evidence>
<dbReference type="InterPro" id="IPR050109">
    <property type="entry name" value="HTH-type_TetR-like_transc_reg"/>
</dbReference>
<reference evidence="6 7" key="1">
    <citation type="submission" date="2021-12" db="EMBL/GenBank/DDBJ databases">
        <title>Discovery of the Pendulisporaceae a myxobacterial family with distinct sporulation behavior and unique specialized metabolism.</title>
        <authorList>
            <person name="Garcia R."/>
            <person name="Popoff A."/>
            <person name="Bader C.D."/>
            <person name="Loehr J."/>
            <person name="Walesch S."/>
            <person name="Walt C."/>
            <person name="Boldt J."/>
            <person name="Bunk B."/>
            <person name="Haeckl F.J.F.P.J."/>
            <person name="Gunesch A.P."/>
            <person name="Birkelbach J."/>
            <person name="Nuebel U."/>
            <person name="Pietschmann T."/>
            <person name="Bach T."/>
            <person name="Mueller R."/>
        </authorList>
    </citation>
    <scope>NUCLEOTIDE SEQUENCE [LARGE SCALE GENOMIC DNA]</scope>
    <source>
        <strain evidence="6 7">MSr11954</strain>
    </source>
</reference>
<gene>
    <name evidence="6" type="ORF">LZC94_30080</name>
</gene>
<dbReference type="PROSITE" id="PS50977">
    <property type="entry name" value="HTH_TETR_2"/>
    <property type="match status" value="1"/>
</dbReference>
<evidence type="ECO:0000259" key="5">
    <source>
        <dbReference type="PROSITE" id="PS50977"/>
    </source>
</evidence>
<dbReference type="Gene3D" id="1.10.357.10">
    <property type="entry name" value="Tetracycline Repressor, domain 2"/>
    <property type="match status" value="1"/>
</dbReference>
<keyword evidence="3" id="KW-0804">Transcription</keyword>
<organism evidence="6 7">
    <name type="scientific">Pendulispora albinea</name>
    <dbReference type="NCBI Taxonomy" id="2741071"/>
    <lineage>
        <taxon>Bacteria</taxon>
        <taxon>Pseudomonadati</taxon>
        <taxon>Myxococcota</taxon>
        <taxon>Myxococcia</taxon>
        <taxon>Myxococcales</taxon>
        <taxon>Sorangiineae</taxon>
        <taxon>Pendulisporaceae</taxon>
        <taxon>Pendulispora</taxon>
    </lineage>
</organism>
<feature type="DNA-binding region" description="H-T-H motif" evidence="4">
    <location>
        <begin position="40"/>
        <end position="59"/>
    </location>
</feature>
<evidence type="ECO:0000313" key="7">
    <source>
        <dbReference type="Proteomes" id="UP001370348"/>
    </source>
</evidence>
<dbReference type="SUPFAM" id="SSF48498">
    <property type="entry name" value="Tetracyclin repressor-like, C-terminal domain"/>
    <property type="match status" value="1"/>
</dbReference>
<dbReference type="SUPFAM" id="SSF46689">
    <property type="entry name" value="Homeodomain-like"/>
    <property type="match status" value="1"/>
</dbReference>
<dbReference type="Pfam" id="PF13305">
    <property type="entry name" value="TetR_C_33"/>
    <property type="match status" value="1"/>
</dbReference>
<proteinExistence type="predicted"/>
<accession>A0ABZ2LR64</accession>
<dbReference type="InterPro" id="IPR025996">
    <property type="entry name" value="MT1864/Rv1816-like_C"/>
</dbReference>
<dbReference type="PRINTS" id="PR00455">
    <property type="entry name" value="HTHTETR"/>
</dbReference>
<dbReference type="InterPro" id="IPR001647">
    <property type="entry name" value="HTH_TetR"/>
</dbReference>
<evidence type="ECO:0000256" key="4">
    <source>
        <dbReference type="PROSITE-ProRule" id="PRU00335"/>
    </source>
</evidence>
<name>A0ABZ2LR64_9BACT</name>
<protein>
    <submittedName>
        <fullName evidence="6">TetR/AcrR family transcriptional regulator</fullName>
    </submittedName>
</protein>
<keyword evidence="2 4" id="KW-0238">DNA-binding</keyword>
<dbReference type="InterPro" id="IPR009057">
    <property type="entry name" value="Homeodomain-like_sf"/>
</dbReference>
<sequence>MSRSRSTKKRPDAYHHGDLRRALIDAALRTLTRHGVEELSLRALARDLGVSPRAPYRHFATKEELLAAVAVSGFRASASFTEERLVAAGPDPLARLRAVGEAYVLFAVQHPAAFRIMYAPYATVNENAPELLRARAEGHAAAMAILEDAQRAGLVREGDPMQLALAFWSTMHGLATLLIEGQLARHDRPIDAAFLATLVSGLLLDGLKRP</sequence>
<dbReference type="InterPro" id="IPR036271">
    <property type="entry name" value="Tet_transcr_reg_TetR-rel_C_sf"/>
</dbReference>
<evidence type="ECO:0000256" key="1">
    <source>
        <dbReference type="ARBA" id="ARBA00023015"/>
    </source>
</evidence>
<dbReference type="Pfam" id="PF00440">
    <property type="entry name" value="TetR_N"/>
    <property type="match status" value="1"/>
</dbReference>
<feature type="domain" description="HTH tetR-type" evidence="5">
    <location>
        <begin position="17"/>
        <end position="77"/>
    </location>
</feature>
<keyword evidence="1" id="KW-0805">Transcription regulation</keyword>
<evidence type="ECO:0000256" key="2">
    <source>
        <dbReference type="ARBA" id="ARBA00023125"/>
    </source>
</evidence>
<dbReference type="RefSeq" id="WP_394821708.1">
    <property type="nucleotide sequence ID" value="NZ_CP089984.1"/>
</dbReference>